<dbReference type="Proteomes" id="UP000252378">
    <property type="component" value="Unassembled WGS sequence"/>
</dbReference>
<organism evidence="2 3">
    <name type="scientific">Faecalibacterium prausnitzii</name>
    <dbReference type="NCBI Taxonomy" id="853"/>
    <lineage>
        <taxon>Bacteria</taxon>
        <taxon>Bacillati</taxon>
        <taxon>Bacillota</taxon>
        <taxon>Clostridia</taxon>
        <taxon>Eubacteriales</taxon>
        <taxon>Oscillospiraceae</taxon>
        <taxon>Faecalibacterium</taxon>
    </lineage>
</organism>
<reference evidence="2 3" key="1">
    <citation type="submission" date="2018-03" db="EMBL/GenBank/DDBJ databases">
        <title>Complete genome sequencing of Faecalibacterium prausnitzii strains isolated from the human gut.</title>
        <authorList>
            <person name="Fitzgerald B.C."/>
            <person name="Shkoporov A.N."/>
            <person name="Ross P.R."/>
            <person name="Hill C."/>
        </authorList>
    </citation>
    <scope>NUCLEOTIDE SEQUENCE [LARGE SCALE GENOMIC DNA]</scope>
    <source>
        <strain evidence="2 3">ATCC 27768</strain>
    </source>
</reference>
<gene>
    <name evidence="2" type="ORF">C7J97_13070</name>
</gene>
<proteinExistence type="predicted"/>
<feature type="compositionally biased region" description="Basic and acidic residues" evidence="1">
    <location>
        <begin position="1"/>
        <end position="17"/>
    </location>
</feature>
<evidence type="ECO:0000313" key="2">
    <source>
        <dbReference type="EMBL" id="RCH43050.1"/>
    </source>
</evidence>
<protein>
    <submittedName>
        <fullName evidence="2">Uncharacterized protein</fullName>
    </submittedName>
</protein>
<evidence type="ECO:0000256" key="1">
    <source>
        <dbReference type="SAM" id="MobiDB-lite"/>
    </source>
</evidence>
<comment type="caution">
    <text evidence="2">The sequence shown here is derived from an EMBL/GenBank/DDBJ whole genome shotgun (WGS) entry which is preliminary data.</text>
</comment>
<accession>A0A367FX64</accession>
<dbReference type="EMBL" id="PXUP01000024">
    <property type="protein sequence ID" value="RCH43050.1"/>
    <property type="molecule type" value="Genomic_DNA"/>
</dbReference>
<dbReference type="AlphaFoldDB" id="A0A367FX64"/>
<name>A0A367FX64_9FIRM</name>
<evidence type="ECO:0000313" key="3">
    <source>
        <dbReference type="Proteomes" id="UP000252378"/>
    </source>
</evidence>
<feature type="compositionally biased region" description="Basic and acidic residues" evidence="1">
    <location>
        <begin position="39"/>
        <end position="50"/>
    </location>
</feature>
<sequence length="89" mass="9949">MMARGLERRDTLSERNRTNGIFKGRGRRRIPGTIAPDRQNGKDLPPHRPDVYGLRTRIPGRTVLRATMARSPKAVSFKRTAGKAVPLTA</sequence>
<feature type="region of interest" description="Disordered" evidence="1">
    <location>
        <begin position="1"/>
        <end position="54"/>
    </location>
</feature>